<organism evidence="1">
    <name type="scientific">Glycine soja</name>
    <name type="common">Wild soybean</name>
    <dbReference type="NCBI Taxonomy" id="3848"/>
    <lineage>
        <taxon>Eukaryota</taxon>
        <taxon>Viridiplantae</taxon>
        <taxon>Streptophyta</taxon>
        <taxon>Embryophyta</taxon>
        <taxon>Tracheophyta</taxon>
        <taxon>Spermatophyta</taxon>
        <taxon>Magnoliopsida</taxon>
        <taxon>eudicotyledons</taxon>
        <taxon>Gunneridae</taxon>
        <taxon>Pentapetalae</taxon>
        <taxon>rosids</taxon>
        <taxon>fabids</taxon>
        <taxon>Fabales</taxon>
        <taxon>Fabaceae</taxon>
        <taxon>Papilionoideae</taxon>
        <taxon>50 kb inversion clade</taxon>
        <taxon>NPAAA clade</taxon>
        <taxon>indigoferoid/millettioid clade</taxon>
        <taxon>Phaseoleae</taxon>
        <taxon>Glycine</taxon>
        <taxon>Glycine subgen. Soja</taxon>
    </lineage>
</organism>
<gene>
    <name evidence="1" type="ORF">glysoja_044835</name>
</gene>
<protein>
    <submittedName>
        <fullName evidence="1">Uncharacterized protein</fullName>
    </submittedName>
</protein>
<sequence>MSSCIHVVPSTSDVWQELQEEHTIIELHARLGNRCSCRRQSFVHRHQLYGLYGGGFLKSILSSGRQNMNILQLSLE</sequence>
<reference evidence="1" key="1">
    <citation type="submission" date="2014-07" db="EMBL/GenBank/DDBJ databases">
        <title>Identification of a novel salt tolerance gene in wild soybean by whole-genome sequencing.</title>
        <authorList>
            <person name="Lam H.-M."/>
            <person name="Qi X."/>
            <person name="Li M.-W."/>
            <person name="Liu X."/>
            <person name="Xie M."/>
            <person name="Ni M."/>
            <person name="Xu X."/>
        </authorList>
    </citation>
    <scope>NUCLEOTIDE SEQUENCE [LARGE SCALE GENOMIC DNA]</scope>
    <source>
        <tissue evidence="1">Root</tissue>
    </source>
</reference>
<dbReference type="EMBL" id="KN664729">
    <property type="protein sequence ID" value="KHN10301.1"/>
    <property type="molecule type" value="Genomic_DNA"/>
</dbReference>
<proteinExistence type="predicted"/>
<dbReference type="AlphaFoldDB" id="A0A0B2PLS4"/>
<dbReference type="Proteomes" id="UP000053555">
    <property type="component" value="Unassembled WGS sequence"/>
</dbReference>
<accession>A0A0B2PLS4</accession>
<evidence type="ECO:0000313" key="1">
    <source>
        <dbReference type="EMBL" id="KHN10301.1"/>
    </source>
</evidence>
<name>A0A0B2PLS4_GLYSO</name>